<dbReference type="EMBL" id="MN740512">
    <property type="protein sequence ID" value="QHU30684.1"/>
    <property type="molecule type" value="Genomic_DNA"/>
</dbReference>
<dbReference type="AlphaFoldDB" id="A0A6C0LMA0"/>
<accession>A0A6C0LMA0</accession>
<sequence>MTYSGVGLYDVDALLMDVGVTSESVLTYHGLGKRRFFKCAKEGNMRVYVSITHDSTSVAFDVDPDTTVGELTVMVSNALS</sequence>
<evidence type="ECO:0000313" key="1">
    <source>
        <dbReference type="EMBL" id="QHU30684.1"/>
    </source>
</evidence>
<reference evidence="1" key="1">
    <citation type="journal article" date="2020" name="Nature">
        <title>Giant virus diversity and host interactions through global metagenomics.</title>
        <authorList>
            <person name="Schulz F."/>
            <person name="Roux S."/>
            <person name="Paez-Espino D."/>
            <person name="Jungbluth S."/>
            <person name="Walsh D.A."/>
            <person name="Denef V.J."/>
            <person name="McMahon K.D."/>
            <person name="Konstantinidis K.T."/>
            <person name="Eloe-Fadrosh E.A."/>
            <person name="Kyrpides N.C."/>
            <person name="Woyke T."/>
        </authorList>
    </citation>
    <scope>NUCLEOTIDE SEQUENCE</scope>
    <source>
        <strain evidence="1">GVMAG-M-3300027833-19</strain>
    </source>
</reference>
<protein>
    <submittedName>
        <fullName evidence="1">Uncharacterized protein</fullName>
    </submittedName>
</protein>
<organism evidence="1">
    <name type="scientific">viral metagenome</name>
    <dbReference type="NCBI Taxonomy" id="1070528"/>
    <lineage>
        <taxon>unclassified sequences</taxon>
        <taxon>metagenomes</taxon>
        <taxon>organismal metagenomes</taxon>
    </lineage>
</organism>
<name>A0A6C0LMA0_9ZZZZ</name>
<proteinExistence type="predicted"/>